<evidence type="ECO:0000313" key="7">
    <source>
        <dbReference type="Proteomes" id="UP000014909"/>
    </source>
</evidence>
<comment type="cofactor">
    <cofactor evidence="1">
        <name>Mg(2+)</name>
        <dbReference type="ChEBI" id="CHEBI:18420"/>
    </cofactor>
</comment>
<dbReference type="CDD" id="cd01949">
    <property type="entry name" value="GGDEF"/>
    <property type="match status" value="1"/>
</dbReference>
<dbReference type="SMART" id="SM00267">
    <property type="entry name" value="GGDEF"/>
    <property type="match status" value="1"/>
</dbReference>
<dbReference type="GO" id="GO:0005886">
    <property type="term" value="C:plasma membrane"/>
    <property type="evidence" value="ECO:0007669"/>
    <property type="project" value="TreeGrafter"/>
</dbReference>
<accession>S5AMD9</accession>
<dbReference type="PATRIC" id="fig|1300253.3.peg.1958"/>
<dbReference type="HOGENOM" id="CLU_039907_0_0_6"/>
<dbReference type="AlphaFoldDB" id="S5AMD9"/>
<evidence type="ECO:0000313" key="6">
    <source>
        <dbReference type="EMBL" id="AGP77883.1"/>
    </source>
</evidence>
<evidence type="ECO:0000256" key="2">
    <source>
        <dbReference type="ARBA" id="ARBA00012528"/>
    </source>
</evidence>
<dbReference type="InterPro" id="IPR029016">
    <property type="entry name" value="GAF-like_dom_sf"/>
</dbReference>
<dbReference type="FunFam" id="3.30.70.270:FF:000001">
    <property type="entry name" value="Diguanylate cyclase domain protein"/>
    <property type="match status" value="1"/>
</dbReference>
<dbReference type="InterPro" id="IPR043128">
    <property type="entry name" value="Rev_trsase/Diguanyl_cyclase"/>
</dbReference>
<dbReference type="KEGG" id="amh:I633_09390"/>
<proteinExistence type="predicted"/>
<dbReference type="Pfam" id="PF00990">
    <property type="entry name" value="GGDEF"/>
    <property type="match status" value="1"/>
</dbReference>
<comment type="catalytic activity">
    <reaction evidence="3">
        <text>2 GTP = 3',3'-c-di-GMP + 2 diphosphate</text>
        <dbReference type="Rhea" id="RHEA:24898"/>
        <dbReference type="ChEBI" id="CHEBI:33019"/>
        <dbReference type="ChEBI" id="CHEBI:37565"/>
        <dbReference type="ChEBI" id="CHEBI:58805"/>
        <dbReference type="EC" id="2.7.7.65"/>
    </reaction>
</comment>
<keyword evidence="4" id="KW-0175">Coiled coil</keyword>
<evidence type="ECO:0000259" key="5">
    <source>
        <dbReference type="PROSITE" id="PS50887"/>
    </source>
</evidence>
<dbReference type="InterPro" id="IPR050469">
    <property type="entry name" value="Diguanylate_Cyclase"/>
</dbReference>
<evidence type="ECO:0000256" key="1">
    <source>
        <dbReference type="ARBA" id="ARBA00001946"/>
    </source>
</evidence>
<dbReference type="Pfam" id="PF01590">
    <property type="entry name" value="GAF"/>
    <property type="match status" value="1"/>
</dbReference>
<dbReference type="InterPro" id="IPR003018">
    <property type="entry name" value="GAF"/>
</dbReference>
<dbReference type="PANTHER" id="PTHR45138">
    <property type="entry name" value="REGULATORY COMPONENTS OF SENSORY TRANSDUCTION SYSTEM"/>
    <property type="match status" value="1"/>
</dbReference>
<dbReference type="InterPro" id="IPR000160">
    <property type="entry name" value="GGDEF_dom"/>
</dbReference>
<feature type="coiled-coil region" evidence="4">
    <location>
        <begin position="300"/>
        <end position="329"/>
    </location>
</feature>
<dbReference type="SUPFAM" id="SSF55073">
    <property type="entry name" value="Nucleotide cyclase"/>
    <property type="match status" value="1"/>
</dbReference>
<dbReference type="PROSITE" id="PS50887">
    <property type="entry name" value="GGDEF"/>
    <property type="match status" value="1"/>
</dbReference>
<dbReference type="GO" id="GO:1902201">
    <property type="term" value="P:negative regulation of bacterial-type flagellum-dependent cell motility"/>
    <property type="evidence" value="ECO:0007669"/>
    <property type="project" value="TreeGrafter"/>
</dbReference>
<evidence type="ECO:0000256" key="4">
    <source>
        <dbReference type="SAM" id="Coils"/>
    </source>
</evidence>
<sequence length="501" mass="55842">MSRTVLNKKEALSILRQMPSSILFKSTDSNKVYASEYFEKDFGIIEPSGITSSSLTFYDPYSKKEMLGRADPFLLVESGEQLAKQCRLQTQSRTMNCYIEGGMVNTPSGDWTVLHIKTNVTDLLNDSHKESAVSQHIAFNQLLTNFSSKLINSSVHELDGIIDQALAAFGAFCDVDRCYLFEFSDDGQKMSNTHEWAAAGVTPYIDELQNIPTDTMPFFISHISNGIFKVNDVSSIPDFAIEERQMFEEQRICSILCVRIMVDGTMYGFLGCDIIGSPYAWKAYDIEYLRRIGEMLGSTLQNLHNRKALHKMQLELLEANKQLERLANIDGLTGIPNRRLFDATLKADIIRCNEQKIPLSLLLIDVDHFKQYNDCYGHVAGDAVLKSVAETLSNSCLGSDDLIARFGGEEFAVILPGTASDSLATIAARILRNVTYLSIAHEKSQCSKTLTVSIGMVCLDWSETEPESMRGETKLSATSFLEKADAALYRAKNAGRNCAKF</sequence>
<reference evidence="6 7" key="1">
    <citation type="journal article" date="2013" name="Genome Biol. Evol.">
        <title>Genomic Diversity of "Deep Ecotype" Alteromonas macleodii Isolates: Evidence for Pan-Mediterranean Clonal Frames.</title>
        <authorList>
            <person name="Lopez-Perez M."/>
            <person name="Gonzaga A."/>
            <person name="Rodriguez-Valera F."/>
        </authorList>
    </citation>
    <scope>NUCLEOTIDE SEQUENCE [LARGE SCALE GENOMIC DNA]</scope>
    <source>
        <strain evidence="7">'English Channel 615'</strain>
    </source>
</reference>
<dbReference type="SUPFAM" id="SSF55781">
    <property type="entry name" value="GAF domain-like"/>
    <property type="match status" value="1"/>
</dbReference>
<dbReference type="NCBIfam" id="TIGR00254">
    <property type="entry name" value="GGDEF"/>
    <property type="match status" value="1"/>
</dbReference>
<dbReference type="Proteomes" id="UP000014909">
    <property type="component" value="Chromosome"/>
</dbReference>
<protein>
    <recommendedName>
        <fullName evidence="2">diguanylate cyclase</fullName>
        <ecNumber evidence="2">2.7.7.65</ecNumber>
    </recommendedName>
</protein>
<dbReference type="Gene3D" id="3.30.450.40">
    <property type="match status" value="1"/>
</dbReference>
<dbReference type="GO" id="GO:0043709">
    <property type="term" value="P:cell adhesion involved in single-species biofilm formation"/>
    <property type="evidence" value="ECO:0007669"/>
    <property type="project" value="TreeGrafter"/>
</dbReference>
<dbReference type="SMART" id="SM00065">
    <property type="entry name" value="GAF"/>
    <property type="match status" value="1"/>
</dbReference>
<name>S5AMD9_9ALTE</name>
<dbReference type="GO" id="GO:0052621">
    <property type="term" value="F:diguanylate cyclase activity"/>
    <property type="evidence" value="ECO:0007669"/>
    <property type="project" value="UniProtKB-EC"/>
</dbReference>
<gene>
    <name evidence="6" type="ORF">I633_09390</name>
</gene>
<evidence type="ECO:0000256" key="3">
    <source>
        <dbReference type="ARBA" id="ARBA00034247"/>
    </source>
</evidence>
<dbReference type="PANTHER" id="PTHR45138:SF9">
    <property type="entry name" value="DIGUANYLATE CYCLASE DGCM-RELATED"/>
    <property type="match status" value="1"/>
</dbReference>
<organism evidence="6 7">
    <name type="scientific">Alteromonas mediterranea 615</name>
    <dbReference type="NCBI Taxonomy" id="1300253"/>
    <lineage>
        <taxon>Bacteria</taxon>
        <taxon>Pseudomonadati</taxon>
        <taxon>Pseudomonadota</taxon>
        <taxon>Gammaproteobacteria</taxon>
        <taxon>Alteromonadales</taxon>
        <taxon>Alteromonadaceae</taxon>
        <taxon>Alteromonas/Salinimonas group</taxon>
        <taxon>Alteromonas</taxon>
    </lineage>
</organism>
<dbReference type="EC" id="2.7.7.65" evidence="2"/>
<dbReference type="BioCyc" id="AMAC1300253:G12YX-1496-MONOMER"/>
<dbReference type="EMBL" id="CP004846">
    <property type="protein sequence ID" value="AGP77883.1"/>
    <property type="molecule type" value="Genomic_DNA"/>
</dbReference>
<dbReference type="Gene3D" id="3.30.70.270">
    <property type="match status" value="1"/>
</dbReference>
<feature type="domain" description="GGDEF" evidence="5">
    <location>
        <begin position="357"/>
        <end position="501"/>
    </location>
</feature>
<dbReference type="InterPro" id="IPR029787">
    <property type="entry name" value="Nucleotide_cyclase"/>
</dbReference>